<dbReference type="PANTHER" id="PTHR43126:SF1">
    <property type="entry name" value="D-ALANYL-D-ALANINE DIPEPTIDASE"/>
    <property type="match status" value="1"/>
</dbReference>
<keyword evidence="8" id="KW-0961">Cell wall biogenesis/degradation</keyword>
<dbReference type="GO" id="GO:0071555">
    <property type="term" value="P:cell wall organization"/>
    <property type="evidence" value="ECO:0007669"/>
    <property type="project" value="UniProtKB-KW"/>
</dbReference>
<evidence type="ECO:0000256" key="6">
    <source>
        <dbReference type="ARBA" id="ARBA00022997"/>
    </source>
</evidence>
<dbReference type="InterPro" id="IPR000755">
    <property type="entry name" value="A_A_dipeptidase"/>
</dbReference>
<keyword evidence="10" id="KW-1185">Reference proteome</keyword>
<dbReference type="Proteomes" id="UP000237968">
    <property type="component" value="Unassembled WGS sequence"/>
</dbReference>
<evidence type="ECO:0000256" key="2">
    <source>
        <dbReference type="ARBA" id="ARBA00022670"/>
    </source>
</evidence>
<keyword evidence="4 9" id="KW-0378">Hydrolase</keyword>
<evidence type="ECO:0000313" key="10">
    <source>
        <dbReference type="Proteomes" id="UP000237968"/>
    </source>
</evidence>
<name>A0A2S9XX23_9BACT</name>
<organism evidence="9 10">
    <name type="scientific">Enhygromyxa salina</name>
    <dbReference type="NCBI Taxonomy" id="215803"/>
    <lineage>
        <taxon>Bacteria</taxon>
        <taxon>Pseudomonadati</taxon>
        <taxon>Myxococcota</taxon>
        <taxon>Polyangia</taxon>
        <taxon>Nannocystales</taxon>
        <taxon>Nannocystaceae</taxon>
        <taxon>Enhygromyxa</taxon>
    </lineage>
</organism>
<evidence type="ECO:0000256" key="5">
    <source>
        <dbReference type="ARBA" id="ARBA00022833"/>
    </source>
</evidence>
<proteinExistence type="predicted"/>
<evidence type="ECO:0000256" key="3">
    <source>
        <dbReference type="ARBA" id="ARBA00022723"/>
    </source>
</evidence>
<dbReference type="GO" id="GO:0008237">
    <property type="term" value="F:metallopeptidase activity"/>
    <property type="evidence" value="ECO:0007669"/>
    <property type="project" value="UniProtKB-KW"/>
</dbReference>
<dbReference type="PANTHER" id="PTHR43126">
    <property type="entry name" value="D-ALANYL-D-ALANINE DIPEPTIDASE"/>
    <property type="match status" value="1"/>
</dbReference>
<dbReference type="GO" id="GO:0160237">
    <property type="term" value="F:D-Ala-D-Ala dipeptidase activity"/>
    <property type="evidence" value="ECO:0007669"/>
    <property type="project" value="UniProtKB-EC"/>
</dbReference>
<evidence type="ECO:0000256" key="1">
    <source>
        <dbReference type="ARBA" id="ARBA00001362"/>
    </source>
</evidence>
<dbReference type="Gene3D" id="3.30.1380.10">
    <property type="match status" value="1"/>
</dbReference>
<protein>
    <submittedName>
        <fullName evidence="9">D-alanyl-D-alanine dipeptidase</fullName>
        <ecNumber evidence="9">3.4.13.22</ecNumber>
    </submittedName>
</protein>
<keyword evidence="3" id="KW-0479">Metal-binding</keyword>
<dbReference type="Pfam" id="PF01427">
    <property type="entry name" value="Peptidase_M15"/>
    <property type="match status" value="1"/>
</dbReference>
<dbReference type="GO" id="GO:0046872">
    <property type="term" value="F:metal ion binding"/>
    <property type="evidence" value="ECO:0007669"/>
    <property type="project" value="UniProtKB-KW"/>
</dbReference>
<keyword evidence="7" id="KW-0482">Metalloprotease</keyword>
<evidence type="ECO:0000256" key="7">
    <source>
        <dbReference type="ARBA" id="ARBA00023049"/>
    </source>
</evidence>
<comment type="catalytic activity">
    <reaction evidence="1">
        <text>D-alanyl-D-alanine + H2O = 2 D-alanine</text>
        <dbReference type="Rhea" id="RHEA:20661"/>
        <dbReference type="ChEBI" id="CHEBI:15377"/>
        <dbReference type="ChEBI" id="CHEBI:57416"/>
        <dbReference type="ChEBI" id="CHEBI:57822"/>
        <dbReference type="EC" id="3.4.13.22"/>
    </reaction>
</comment>
<keyword evidence="6 9" id="KW-0224">Dipeptidase</keyword>
<comment type="caution">
    <text evidence="9">The sequence shown here is derived from an EMBL/GenBank/DDBJ whole genome shotgun (WGS) entry which is preliminary data.</text>
</comment>
<keyword evidence="5" id="KW-0862">Zinc</keyword>
<evidence type="ECO:0000313" key="9">
    <source>
        <dbReference type="EMBL" id="PRP97419.1"/>
    </source>
</evidence>
<evidence type="ECO:0000256" key="8">
    <source>
        <dbReference type="ARBA" id="ARBA00023316"/>
    </source>
</evidence>
<dbReference type="EMBL" id="PVNK01000158">
    <property type="protein sequence ID" value="PRP97419.1"/>
    <property type="molecule type" value="Genomic_DNA"/>
</dbReference>
<dbReference type="AlphaFoldDB" id="A0A2S9XX23"/>
<dbReference type="GO" id="GO:0006508">
    <property type="term" value="P:proteolysis"/>
    <property type="evidence" value="ECO:0007669"/>
    <property type="project" value="UniProtKB-KW"/>
</dbReference>
<dbReference type="EC" id="3.4.13.22" evidence="9"/>
<reference evidence="9 10" key="1">
    <citation type="submission" date="2018-03" db="EMBL/GenBank/DDBJ databases">
        <title>Draft Genome Sequences of the Obligatory Marine Myxobacteria Enhygromyxa salina SWB005.</title>
        <authorList>
            <person name="Poehlein A."/>
            <person name="Moghaddam J.A."/>
            <person name="Harms H."/>
            <person name="Alanjari M."/>
            <person name="Koenig G.M."/>
            <person name="Daniel R."/>
            <person name="Schaeberle T.F."/>
        </authorList>
    </citation>
    <scope>NUCLEOTIDE SEQUENCE [LARGE SCALE GENOMIC DNA]</scope>
    <source>
        <strain evidence="9 10">SWB005</strain>
    </source>
</reference>
<dbReference type="SUPFAM" id="SSF55166">
    <property type="entry name" value="Hedgehog/DD-peptidase"/>
    <property type="match status" value="1"/>
</dbReference>
<sequence>MVRWCRDSDRQDLIDDGWIAPHSAHSRGRAIDVGLARSDGQAVEMGSAWDQFDSSSYLRGVEGPALDRRLQLRAEMVRVGFKPYAREWWHFGFDGGADVPVRDVAYACRDR</sequence>
<dbReference type="InterPro" id="IPR009045">
    <property type="entry name" value="Zn_M74/Hedgehog-like"/>
</dbReference>
<accession>A0A2S9XX23</accession>
<gene>
    <name evidence="9" type="primary">vanX</name>
    <name evidence="9" type="ORF">ENSA5_34110</name>
</gene>
<evidence type="ECO:0000256" key="4">
    <source>
        <dbReference type="ARBA" id="ARBA00022801"/>
    </source>
</evidence>
<keyword evidence="2" id="KW-0645">Protease</keyword>